<dbReference type="EMBL" id="CP063362">
    <property type="protein sequence ID" value="QRG06846.1"/>
    <property type="molecule type" value="Genomic_DNA"/>
</dbReference>
<gene>
    <name evidence="16" type="ORF">EZH22_29035</name>
</gene>
<evidence type="ECO:0000256" key="11">
    <source>
        <dbReference type="ARBA" id="ARBA00075603"/>
    </source>
</evidence>
<dbReference type="Pfam" id="PF02770">
    <property type="entry name" value="Acyl-CoA_dh_M"/>
    <property type="match status" value="1"/>
</dbReference>
<organism evidence="16 17">
    <name type="scientific">Xanthobacter dioxanivorans</name>
    <dbReference type="NCBI Taxonomy" id="2528964"/>
    <lineage>
        <taxon>Bacteria</taxon>
        <taxon>Pseudomonadati</taxon>
        <taxon>Pseudomonadota</taxon>
        <taxon>Alphaproteobacteria</taxon>
        <taxon>Hyphomicrobiales</taxon>
        <taxon>Xanthobacteraceae</taxon>
        <taxon>Xanthobacter</taxon>
    </lineage>
</organism>
<keyword evidence="4 12" id="KW-0274">FAD</keyword>
<evidence type="ECO:0000256" key="1">
    <source>
        <dbReference type="ARBA" id="ARBA00001974"/>
    </source>
</evidence>
<evidence type="ECO:0000256" key="9">
    <source>
        <dbReference type="ARBA" id="ARBA00068311"/>
    </source>
</evidence>
<dbReference type="InterPro" id="IPR013786">
    <property type="entry name" value="AcylCoA_DH/ox_N"/>
</dbReference>
<name>A0A974PP13_9HYPH</name>
<dbReference type="FunFam" id="1.20.140.10:FF:000004">
    <property type="entry name" value="Acyl-CoA dehydrogenase FadE25"/>
    <property type="match status" value="1"/>
</dbReference>
<evidence type="ECO:0000256" key="10">
    <source>
        <dbReference type="ARBA" id="ARBA00072305"/>
    </source>
</evidence>
<comment type="cofactor">
    <cofactor evidence="1 12">
        <name>FAD</name>
        <dbReference type="ChEBI" id="CHEBI:57692"/>
    </cofactor>
</comment>
<dbReference type="InterPro" id="IPR006091">
    <property type="entry name" value="Acyl-CoA_Oxase/DH_mid-dom"/>
</dbReference>
<dbReference type="PANTHER" id="PTHR43884">
    <property type="entry name" value="ACYL-COA DEHYDROGENASE"/>
    <property type="match status" value="1"/>
</dbReference>
<dbReference type="KEGG" id="xdi:EZH22_29035"/>
<dbReference type="Proteomes" id="UP000596427">
    <property type="component" value="Chromosome"/>
</dbReference>
<dbReference type="InterPro" id="IPR009100">
    <property type="entry name" value="AcylCoA_DH/oxidase_NM_dom_sf"/>
</dbReference>
<dbReference type="Pfam" id="PF00441">
    <property type="entry name" value="Acyl-CoA_dh_1"/>
    <property type="match status" value="1"/>
</dbReference>
<evidence type="ECO:0000256" key="8">
    <source>
        <dbReference type="ARBA" id="ARBA00066461"/>
    </source>
</evidence>
<keyword evidence="17" id="KW-1185">Reference proteome</keyword>
<dbReference type="InterPro" id="IPR036250">
    <property type="entry name" value="AcylCo_DH-like_C"/>
</dbReference>
<evidence type="ECO:0000259" key="13">
    <source>
        <dbReference type="Pfam" id="PF00441"/>
    </source>
</evidence>
<evidence type="ECO:0000256" key="3">
    <source>
        <dbReference type="ARBA" id="ARBA00022630"/>
    </source>
</evidence>
<reference evidence="16 17" key="1">
    <citation type="submission" date="2020-10" db="EMBL/GenBank/DDBJ databases">
        <title>Degradation of 1,4-Dioxane by Xanthobacter sp. YN2, via a Novel Group-2 Soluble Di-Iron Monooxygenase.</title>
        <authorList>
            <person name="Ma F."/>
            <person name="Wang Y."/>
            <person name="Yang J."/>
            <person name="Guo H."/>
            <person name="Su D."/>
            <person name="Yu L."/>
        </authorList>
    </citation>
    <scope>NUCLEOTIDE SEQUENCE [LARGE SCALE GENOMIC DNA]</scope>
    <source>
        <strain evidence="16 17">YN2</strain>
    </source>
</reference>
<proteinExistence type="inferred from homology"/>
<evidence type="ECO:0000259" key="14">
    <source>
        <dbReference type="Pfam" id="PF02770"/>
    </source>
</evidence>
<dbReference type="GO" id="GO:0003995">
    <property type="term" value="F:acyl-CoA dehydrogenase activity"/>
    <property type="evidence" value="ECO:0007669"/>
    <property type="project" value="TreeGrafter"/>
</dbReference>
<evidence type="ECO:0000256" key="6">
    <source>
        <dbReference type="ARBA" id="ARBA00052938"/>
    </source>
</evidence>
<dbReference type="InterPro" id="IPR037069">
    <property type="entry name" value="AcylCoA_DH/ox_N_sf"/>
</dbReference>
<protein>
    <recommendedName>
        <fullName evidence="9">3-sulfinopropanoyl-CoA desulfinase</fullName>
        <ecNumber evidence="7">1.3.8.10</ecNumber>
        <ecNumber evidence="8">3.13.1.4</ecNumber>
    </recommendedName>
    <alternativeName>
        <fullName evidence="11">3-sulfinopropionyl coenzyme A desulfinase</fullName>
    </alternativeName>
    <alternativeName>
        <fullName evidence="10">Cyclohex-1-ene-1-carbonyl-CoA dehydrogenase</fullName>
    </alternativeName>
</protein>
<dbReference type="SUPFAM" id="SSF47203">
    <property type="entry name" value="Acyl-CoA dehydrogenase C-terminal domain-like"/>
    <property type="match status" value="1"/>
</dbReference>
<feature type="domain" description="Acyl-CoA dehydrogenase/oxidase C-terminal" evidence="13">
    <location>
        <begin position="235"/>
        <end position="386"/>
    </location>
</feature>
<comment type="similarity">
    <text evidence="2 12">Belongs to the acyl-CoA dehydrogenase family.</text>
</comment>
<evidence type="ECO:0000256" key="4">
    <source>
        <dbReference type="ARBA" id="ARBA00022827"/>
    </source>
</evidence>
<dbReference type="InterPro" id="IPR046373">
    <property type="entry name" value="Acyl-CoA_Oxase/DH_mid-dom_sf"/>
</dbReference>
<evidence type="ECO:0000256" key="7">
    <source>
        <dbReference type="ARBA" id="ARBA00066362"/>
    </source>
</evidence>
<feature type="domain" description="Acyl-CoA dehydrogenase/oxidase N-terminal" evidence="15">
    <location>
        <begin position="14"/>
        <end position="123"/>
    </location>
</feature>
<dbReference type="SUPFAM" id="SSF56645">
    <property type="entry name" value="Acyl-CoA dehydrogenase NM domain-like"/>
    <property type="match status" value="1"/>
</dbReference>
<evidence type="ECO:0000256" key="5">
    <source>
        <dbReference type="ARBA" id="ARBA00023002"/>
    </source>
</evidence>
<dbReference type="EC" id="3.13.1.4" evidence="8"/>
<accession>A0A974PP13</accession>
<dbReference type="Pfam" id="PF02771">
    <property type="entry name" value="Acyl-CoA_dh_N"/>
    <property type="match status" value="1"/>
</dbReference>
<dbReference type="PANTHER" id="PTHR43884:SF12">
    <property type="entry name" value="ISOVALERYL-COA DEHYDROGENASE, MITOCHONDRIAL-RELATED"/>
    <property type="match status" value="1"/>
</dbReference>
<evidence type="ECO:0000313" key="17">
    <source>
        <dbReference type="Proteomes" id="UP000596427"/>
    </source>
</evidence>
<evidence type="ECO:0000256" key="2">
    <source>
        <dbReference type="ARBA" id="ARBA00009347"/>
    </source>
</evidence>
<keyword evidence="5 12" id="KW-0560">Oxidoreductase</keyword>
<feature type="domain" description="Acyl-CoA oxidase/dehydrogenase middle" evidence="14">
    <location>
        <begin position="127"/>
        <end position="222"/>
    </location>
</feature>
<dbReference type="GO" id="GO:0050660">
    <property type="term" value="F:flavin adenine dinucleotide binding"/>
    <property type="evidence" value="ECO:0007669"/>
    <property type="project" value="InterPro"/>
</dbReference>
<dbReference type="InterPro" id="IPR009075">
    <property type="entry name" value="AcylCo_DH/oxidase_C"/>
</dbReference>
<dbReference type="Gene3D" id="2.40.110.10">
    <property type="entry name" value="Butyryl-CoA Dehydrogenase, subunit A, domain 2"/>
    <property type="match status" value="1"/>
</dbReference>
<dbReference type="EC" id="1.3.8.10" evidence="7"/>
<comment type="catalytic activity">
    <reaction evidence="6">
        <text>3-sulfinopropanoyl-CoA + H2O = propanoyl-CoA + sulfite + H(+)</text>
        <dbReference type="Rhea" id="RHEA:41624"/>
        <dbReference type="ChEBI" id="CHEBI:15377"/>
        <dbReference type="ChEBI" id="CHEBI:15378"/>
        <dbReference type="ChEBI" id="CHEBI:17359"/>
        <dbReference type="ChEBI" id="CHEBI:57392"/>
        <dbReference type="ChEBI" id="CHEBI:78349"/>
        <dbReference type="EC" id="3.13.1.4"/>
    </reaction>
    <physiologicalReaction direction="left-to-right" evidence="6">
        <dbReference type="Rhea" id="RHEA:41625"/>
    </physiologicalReaction>
</comment>
<dbReference type="FunFam" id="2.40.110.10:FF:000001">
    <property type="entry name" value="Acyl-CoA dehydrogenase, mitochondrial"/>
    <property type="match status" value="1"/>
</dbReference>
<dbReference type="Gene3D" id="1.20.140.10">
    <property type="entry name" value="Butyryl-CoA Dehydrogenase, subunit A, domain 3"/>
    <property type="match status" value="1"/>
</dbReference>
<evidence type="ECO:0000259" key="15">
    <source>
        <dbReference type="Pfam" id="PF02771"/>
    </source>
</evidence>
<dbReference type="PIRSF" id="PIRSF016578">
    <property type="entry name" value="HsaA"/>
    <property type="match status" value="1"/>
</dbReference>
<dbReference type="Gene3D" id="1.10.540.10">
    <property type="entry name" value="Acyl-CoA dehydrogenase/oxidase, N-terminal domain"/>
    <property type="match status" value="1"/>
</dbReference>
<keyword evidence="3 12" id="KW-0285">Flavoprotein</keyword>
<evidence type="ECO:0000313" key="16">
    <source>
        <dbReference type="EMBL" id="QRG06846.1"/>
    </source>
</evidence>
<sequence length="387" mass="41831">MKVGRTAVNGWLSKDQLQVQDLVRRVARERVAARAQEIDLKAEYPHDMFELIKELGLFTLPFPPEYGGTGSMLSACVAIEELGRVCYNTAYLLVVQWVPIGAILAGGTPEQKQKYLPGLASGELRGALSLTEPQSGSDVAGIRTRAKRDGDGWRLTGSKIWCTNSGMADFVLVAARTGEDNQRGKINLFIVEKGTPGFEVGRKEDKMGARGVPSHALFLDNCHLPADAMLGDEETGFRVAMAALNDSRPIIGARGVGLAQGAIDHAIEFIKSRRAFGQAVSDFQGVRWMIADMVIQTQAARNLVYEAAAAVDAGVKGKALAQLSAISKCHATDTAMKVATDAVQLFGAAGISNEYPINRYFRDAKVLQIVEGTNQIQRNIIARNVLD</sequence>
<evidence type="ECO:0000256" key="12">
    <source>
        <dbReference type="RuleBase" id="RU362125"/>
    </source>
</evidence>
<dbReference type="AlphaFoldDB" id="A0A974PP13"/>